<sequence>MIMSMQNSLSYIWPACAAGKRLHAISRKLIVGASKPLLLGVSHNPQHGTPSLLSEGLHLADLAEGEVGEGPNLAQCPEAVLQGEEVLHRAGVLTGLYHPVPRQKQRQWALKPHPVLHLQPSFFDLCPKHKKLLYPARIWVNNKCLKHKNIAEGIARCYPDHADHVSRVTDYLSDLFNTGVLYKRVSTHKWQKSVDVPDFPWEEGKSNIIPVSGRISQRINGHVFLVDRNSNNTEQSRLVVDLSSHSRAMKQCHQRFPKYYMPSIEHCKHMVPKNVMFIGLDLASAFYNIPVHPESACQLKISDGSQVYGFRKTPMGHGMSPFFLQLLTADIAQWVRTQFKVGCLSYADDFLLWHKSPKVLRKVAKQVTTMLLQHGVVLNLDKSTPHPVTTVKFLGVTFGPTDITPTQKMVDKVVQALNDLSTKVYDFKVWQRFLGLHNWLAPFTPFGLAPVRRIYVQIGAGHACCITVAERKLLLYNCLHSLPIVRGQHTGRPTAAFDASLSHVAVVSRTGQATVHPSPGLNQAWSEFFAMSVALSTYGKVLTDNSACHHARFRTLPLGWACLLTVLARNAGVWFCYSEQMPADGLTRGGVASEFPGLFALRLPHTRHFKHLKRVLYLQPRPYMYSKTIRWAEPIDSHAM</sequence>
<keyword evidence="17" id="KW-0238">DNA-binding</keyword>
<evidence type="ECO:0000313" key="19">
    <source>
        <dbReference type="EMBL" id="XBP46505.1"/>
    </source>
</evidence>
<dbReference type="GO" id="GO:0006260">
    <property type="term" value="P:DNA replication"/>
    <property type="evidence" value="ECO:0007669"/>
    <property type="project" value="UniProtKB-KW"/>
</dbReference>
<dbReference type="InterPro" id="IPR001462">
    <property type="entry name" value="DNApol_viral_C"/>
</dbReference>
<evidence type="ECO:0000256" key="9">
    <source>
        <dbReference type="ARBA" id="ARBA00022705"/>
    </source>
</evidence>
<proteinExistence type="inferred from homology"/>
<dbReference type="PANTHER" id="PTHR33050:SF7">
    <property type="entry name" value="RIBONUCLEASE H"/>
    <property type="match status" value="1"/>
</dbReference>
<dbReference type="Gene3D" id="3.30.70.270">
    <property type="match status" value="1"/>
</dbReference>
<dbReference type="GO" id="GO:0003887">
    <property type="term" value="F:DNA-directed DNA polymerase activity"/>
    <property type="evidence" value="ECO:0007669"/>
    <property type="project" value="UniProtKB-KW"/>
</dbReference>
<keyword evidence="10" id="KW-0540">Nuclease</keyword>
<evidence type="ECO:0000256" key="3">
    <source>
        <dbReference type="ARBA" id="ARBA00012180"/>
    </source>
</evidence>
<dbReference type="EMBL" id="PP590715">
    <property type="protein sequence ID" value="XBP46505.1"/>
    <property type="molecule type" value="Viral_cRNA"/>
</dbReference>
<evidence type="ECO:0000256" key="10">
    <source>
        <dbReference type="ARBA" id="ARBA00022722"/>
    </source>
</evidence>
<dbReference type="SUPFAM" id="SSF56672">
    <property type="entry name" value="DNA/RNA polymerases"/>
    <property type="match status" value="1"/>
</dbReference>
<evidence type="ECO:0000256" key="15">
    <source>
        <dbReference type="ARBA" id="ARBA00022918"/>
    </source>
</evidence>
<dbReference type="GO" id="GO:0003677">
    <property type="term" value="F:DNA binding"/>
    <property type="evidence" value="ECO:0007669"/>
    <property type="project" value="UniProtKB-KW"/>
</dbReference>
<evidence type="ECO:0000256" key="7">
    <source>
        <dbReference type="ARBA" id="ARBA00022679"/>
    </source>
</evidence>
<evidence type="ECO:0000256" key="8">
    <source>
        <dbReference type="ARBA" id="ARBA00022695"/>
    </source>
</evidence>
<keyword evidence="13" id="KW-0378">Hydrolase</keyword>
<protein>
    <recommendedName>
        <fullName evidence="6">Protein P</fullName>
        <ecNumber evidence="5">2.7.7.49</ecNumber>
        <ecNumber evidence="4">2.7.7.7</ecNumber>
        <ecNumber evidence="3">3.1.26.4</ecNumber>
    </recommendedName>
</protein>
<evidence type="ECO:0000256" key="14">
    <source>
        <dbReference type="ARBA" id="ARBA00022842"/>
    </source>
</evidence>
<keyword evidence="7" id="KW-0808">Transferase</keyword>
<dbReference type="InterPro" id="IPR043502">
    <property type="entry name" value="DNA/RNA_pol_sf"/>
</dbReference>
<evidence type="ECO:0000256" key="17">
    <source>
        <dbReference type="ARBA" id="ARBA00023125"/>
    </source>
</evidence>
<organism evidence="19">
    <name type="scientific">Ross Sea Perciformes nackednavirus</name>
    <dbReference type="NCBI Taxonomy" id="3138850"/>
    <lineage>
        <taxon>Viruses</taxon>
        <taxon>Riboviria</taxon>
        <taxon>Pararnavirae</taxon>
        <taxon>Artverviricota</taxon>
        <taxon>Revtraviricetes</taxon>
        <taxon>Ortervirales</taxon>
    </lineage>
</organism>
<keyword evidence="9" id="KW-0235">DNA replication</keyword>
<keyword evidence="14" id="KW-0460">Magnesium</keyword>
<evidence type="ECO:0000256" key="1">
    <source>
        <dbReference type="ARBA" id="ARBA00000077"/>
    </source>
</evidence>
<keyword evidence="12" id="KW-0255">Endonuclease</keyword>
<name>A0AAU7LKF2_9VIRU</name>
<dbReference type="PROSITE" id="PS50878">
    <property type="entry name" value="RT_POL"/>
    <property type="match status" value="1"/>
</dbReference>
<dbReference type="EMBL" id="PP590779">
    <property type="protein sequence ID" value="XBP46510.1"/>
    <property type="molecule type" value="Viral_cRNA"/>
</dbReference>
<dbReference type="GO" id="GO:0003964">
    <property type="term" value="F:RNA-directed DNA polymerase activity"/>
    <property type="evidence" value="ECO:0007669"/>
    <property type="project" value="UniProtKB-KW"/>
</dbReference>
<keyword evidence="15 20" id="KW-0695">RNA-directed DNA polymerase</keyword>
<evidence type="ECO:0000256" key="4">
    <source>
        <dbReference type="ARBA" id="ARBA00012417"/>
    </source>
</evidence>
<evidence type="ECO:0000256" key="12">
    <source>
        <dbReference type="ARBA" id="ARBA00022759"/>
    </source>
</evidence>
<reference evidence="19" key="1">
    <citation type="submission" date="2024-03" db="EMBL/GenBank/DDBJ databases">
        <title>Antarctic Fish Virome Diversity.</title>
        <authorList>
            <person name="Grimwood R.M."/>
            <person name="Geoghegan J.L."/>
        </authorList>
    </citation>
    <scope>NUCLEOTIDE SEQUENCE</scope>
    <source>
        <strain evidence="19">TRD_H</strain>
    </source>
</reference>
<feature type="domain" description="Reverse transcriptase" evidence="18">
    <location>
        <begin position="207"/>
        <end position="398"/>
    </location>
</feature>
<dbReference type="PANTHER" id="PTHR33050">
    <property type="entry name" value="REVERSE TRANSCRIPTASE DOMAIN-CONTAINING PROTEIN"/>
    <property type="match status" value="1"/>
</dbReference>
<evidence type="ECO:0000256" key="13">
    <source>
        <dbReference type="ARBA" id="ARBA00022801"/>
    </source>
</evidence>
<dbReference type="InterPro" id="IPR052055">
    <property type="entry name" value="Hepadnavirus_pol/RT"/>
</dbReference>
<accession>A0AAU7LKF2</accession>
<comment type="similarity">
    <text evidence="2">Belongs to the hepadnaviridae P protein family.</text>
</comment>
<dbReference type="InterPro" id="IPR000477">
    <property type="entry name" value="RT_dom"/>
</dbReference>
<keyword evidence="11" id="KW-0479">Metal-binding</keyword>
<dbReference type="EC" id="2.7.7.49" evidence="5"/>
<keyword evidence="16" id="KW-0239">DNA-directed DNA polymerase</keyword>
<keyword evidence="8" id="KW-0548">Nucleotidyltransferase</keyword>
<dbReference type="Pfam" id="PF00242">
    <property type="entry name" value="DNA_pol_viral_N"/>
    <property type="match status" value="1"/>
</dbReference>
<dbReference type="InterPro" id="IPR043128">
    <property type="entry name" value="Rev_trsase/Diguanyl_cyclase"/>
</dbReference>
<dbReference type="Pfam" id="PF00336">
    <property type="entry name" value="DNA_pol_viral_C"/>
    <property type="match status" value="1"/>
</dbReference>
<evidence type="ECO:0000256" key="16">
    <source>
        <dbReference type="ARBA" id="ARBA00022932"/>
    </source>
</evidence>
<evidence type="ECO:0000256" key="11">
    <source>
        <dbReference type="ARBA" id="ARBA00022723"/>
    </source>
</evidence>
<dbReference type="InterPro" id="IPR000201">
    <property type="entry name" value="DNApol_viral_N"/>
</dbReference>
<dbReference type="Pfam" id="PF00078">
    <property type="entry name" value="RVT_1"/>
    <property type="match status" value="1"/>
</dbReference>
<dbReference type="EC" id="3.1.26.4" evidence="3"/>
<evidence type="ECO:0000256" key="2">
    <source>
        <dbReference type="ARBA" id="ARBA00007994"/>
    </source>
</evidence>
<dbReference type="GO" id="GO:0004523">
    <property type="term" value="F:RNA-DNA hybrid ribonuclease activity"/>
    <property type="evidence" value="ECO:0007669"/>
    <property type="project" value="UniProtKB-EC"/>
</dbReference>
<evidence type="ECO:0000259" key="18">
    <source>
        <dbReference type="PROSITE" id="PS50878"/>
    </source>
</evidence>
<evidence type="ECO:0000256" key="6">
    <source>
        <dbReference type="ARBA" id="ARBA00021149"/>
    </source>
</evidence>
<evidence type="ECO:0000256" key="5">
    <source>
        <dbReference type="ARBA" id="ARBA00012493"/>
    </source>
</evidence>
<dbReference type="EC" id="2.7.7.7" evidence="4"/>
<comment type="catalytic activity">
    <reaction evidence="1">
        <text>Endonucleolytic cleavage to 5'-phosphomonoester.</text>
        <dbReference type="EC" id="3.1.26.4"/>
    </reaction>
</comment>
<dbReference type="GO" id="GO:0046872">
    <property type="term" value="F:metal ion binding"/>
    <property type="evidence" value="ECO:0007669"/>
    <property type="project" value="UniProtKB-KW"/>
</dbReference>
<evidence type="ECO:0000313" key="20">
    <source>
        <dbReference type="EMBL" id="XBP46510.1"/>
    </source>
</evidence>